<dbReference type="Pfam" id="PF13411">
    <property type="entry name" value="MerR_1"/>
    <property type="match status" value="1"/>
</dbReference>
<feature type="domain" description="HTH merR-type" evidence="3">
    <location>
        <begin position="21"/>
        <end position="89"/>
    </location>
</feature>
<dbReference type="SMART" id="SM00422">
    <property type="entry name" value="HTH_MERR"/>
    <property type="match status" value="1"/>
</dbReference>
<accession>A0ABP8ZGZ9</accession>
<dbReference type="Gene3D" id="1.10.1660.10">
    <property type="match status" value="1"/>
</dbReference>
<protein>
    <submittedName>
        <fullName evidence="4">MerR family transcriptional regulator</fullName>
    </submittedName>
</protein>
<dbReference type="NCBIfam" id="NF047375">
    <property type="entry name" value="HeatShock_HspR"/>
    <property type="match status" value="1"/>
</dbReference>
<dbReference type="PANTHER" id="PTHR30204:SF58">
    <property type="entry name" value="HTH-TYPE TRANSCRIPTIONAL REGULATOR YFMP"/>
    <property type="match status" value="1"/>
</dbReference>
<dbReference type="PANTHER" id="PTHR30204">
    <property type="entry name" value="REDOX-CYCLING DRUG-SENSING TRANSCRIPTIONAL ACTIVATOR SOXR"/>
    <property type="match status" value="1"/>
</dbReference>
<comment type="caution">
    <text evidence="4">The sequence shown here is derived from an EMBL/GenBank/DDBJ whole genome shotgun (WGS) entry which is preliminary data.</text>
</comment>
<name>A0ABP8ZGZ9_9ACTN</name>
<gene>
    <name evidence="4" type="ORF">GCM10023350_47270</name>
</gene>
<dbReference type="PROSITE" id="PS50937">
    <property type="entry name" value="HTH_MERR_2"/>
    <property type="match status" value="1"/>
</dbReference>
<dbReference type="InterPro" id="IPR000551">
    <property type="entry name" value="MerR-type_HTH_dom"/>
</dbReference>
<evidence type="ECO:0000313" key="4">
    <source>
        <dbReference type="EMBL" id="GAA4756255.1"/>
    </source>
</evidence>
<dbReference type="InterPro" id="IPR047057">
    <property type="entry name" value="MerR_fam"/>
</dbReference>
<dbReference type="CDD" id="cd04766">
    <property type="entry name" value="HTH_HspR"/>
    <property type="match status" value="1"/>
</dbReference>
<organism evidence="4 5">
    <name type="scientific">Nocardioides endophyticus</name>
    <dbReference type="NCBI Taxonomy" id="1353775"/>
    <lineage>
        <taxon>Bacteria</taxon>
        <taxon>Bacillati</taxon>
        <taxon>Actinomycetota</taxon>
        <taxon>Actinomycetes</taxon>
        <taxon>Propionibacteriales</taxon>
        <taxon>Nocardioidaceae</taxon>
        <taxon>Nocardioides</taxon>
    </lineage>
</organism>
<evidence type="ECO:0000256" key="1">
    <source>
        <dbReference type="ARBA" id="ARBA00023125"/>
    </source>
</evidence>
<dbReference type="EMBL" id="BAABKN010000032">
    <property type="protein sequence ID" value="GAA4756255.1"/>
    <property type="molecule type" value="Genomic_DNA"/>
</dbReference>
<dbReference type="RefSeq" id="WP_345529561.1">
    <property type="nucleotide sequence ID" value="NZ_BAABKN010000032.1"/>
</dbReference>
<keyword evidence="5" id="KW-1185">Reference proteome</keyword>
<proteinExistence type="predicted"/>
<keyword evidence="1" id="KW-0238">DNA-binding</keyword>
<reference evidence="5" key="1">
    <citation type="journal article" date="2019" name="Int. J. Syst. Evol. Microbiol.">
        <title>The Global Catalogue of Microorganisms (GCM) 10K type strain sequencing project: providing services to taxonomists for standard genome sequencing and annotation.</title>
        <authorList>
            <consortium name="The Broad Institute Genomics Platform"/>
            <consortium name="The Broad Institute Genome Sequencing Center for Infectious Disease"/>
            <person name="Wu L."/>
            <person name="Ma J."/>
        </authorList>
    </citation>
    <scope>NUCLEOTIDE SEQUENCE [LARGE SCALE GENOMIC DNA]</scope>
    <source>
        <strain evidence="5">JCM 18532</strain>
    </source>
</reference>
<dbReference type="Proteomes" id="UP001499882">
    <property type="component" value="Unassembled WGS sequence"/>
</dbReference>
<feature type="region of interest" description="Disordered" evidence="2">
    <location>
        <begin position="116"/>
        <end position="154"/>
    </location>
</feature>
<sequence>MAGRPSGRRGGFEPPGPDSAVYVISVAAELSGLHPQTLRTYERMGLIMPLRSGGGGRRYTHRDVELLREISDLTSSGIGIEGVRRILDLQNRIAALVQRNDELQAELAATQEALRQAAAARRTDGPANKLPVLRQPPSNSGQPGQSVVVWRRGR</sequence>
<feature type="compositionally biased region" description="Polar residues" evidence="2">
    <location>
        <begin position="136"/>
        <end position="145"/>
    </location>
</feature>
<dbReference type="SUPFAM" id="SSF46955">
    <property type="entry name" value="Putative DNA-binding domain"/>
    <property type="match status" value="1"/>
</dbReference>
<evidence type="ECO:0000313" key="5">
    <source>
        <dbReference type="Proteomes" id="UP001499882"/>
    </source>
</evidence>
<dbReference type="PROSITE" id="PS00552">
    <property type="entry name" value="HTH_MERR_1"/>
    <property type="match status" value="1"/>
</dbReference>
<evidence type="ECO:0000256" key="2">
    <source>
        <dbReference type="SAM" id="MobiDB-lite"/>
    </source>
</evidence>
<dbReference type="InterPro" id="IPR009061">
    <property type="entry name" value="DNA-bd_dom_put_sf"/>
</dbReference>
<evidence type="ECO:0000259" key="3">
    <source>
        <dbReference type="PROSITE" id="PS50937"/>
    </source>
</evidence>